<evidence type="ECO:0000259" key="6">
    <source>
        <dbReference type="Pfam" id="PF04932"/>
    </source>
</evidence>
<dbReference type="KEGG" id="pspc:Strain318_001743"/>
<feature type="domain" description="O-antigen ligase-related" evidence="6">
    <location>
        <begin position="208"/>
        <end position="344"/>
    </location>
</feature>
<feature type="transmembrane region" description="Helical" evidence="5">
    <location>
        <begin position="247"/>
        <end position="267"/>
    </location>
</feature>
<dbReference type="PANTHER" id="PTHR37422">
    <property type="entry name" value="TEICHURONIC ACID BIOSYNTHESIS PROTEIN TUAE"/>
    <property type="match status" value="1"/>
</dbReference>
<evidence type="ECO:0000256" key="1">
    <source>
        <dbReference type="ARBA" id="ARBA00004141"/>
    </source>
</evidence>
<dbReference type="AlphaFoldDB" id="A0AA49Q759"/>
<feature type="transmembrane region" description="Helical" evidence="5">
    <location>
        <begin position="328"/>
        <end position="350"/>
    </location>
</feature>
<sequence>MRLGTRSILAAAAPALALGNFGRIPFIELGGRPGAISLLDFALLPLWLLLALTLPGGRRRWRFDAVSKGLLLFLAVAAFTTLLAAPRWDLGMGAWVGSAAFLVRWAMYAGYFLLIVTDPDAEREGEIAWQRFNVVLVVIACFGLFQVVFIPDIGPKMSALTNIPADPQGRRLVSTLFDPQIAGGLLAFGLLFVIARAAEGLPVHRGQLLLLSVALVLTLSRSAILGFLAGIGVIVLARGVPSGLRRLAFGGAALLLPLLPLLLPFAAEFNKLRVDASAVQRLIPWLRSLQLLVDHPVLGVGFNFVSHAQRAYGWRQVGGSDVSMDGGLLFIAVMTGVVGLAAFVGMLIAFWRVARRTWRAASVPPPQRAFAVGAVAATVAIVIQSFFTNTLLGTWLMLPMWLAWGRVVATAQRLRTTAVAGVALLVIFLTGCDPCAGVANCGGPERRVLTGTIISRSTDEPVAGLKVEAEGRIAVTNTVGRWVLELPAGSPTVDVRVGGDSGYVASNVAVSPVQLTGDATELGVWFDRPYFGYIMGFTFRDVMVADPDVRFELDPDLGGGEIVSTAAGGGYRFFAGAAPAAGPVRGTFTVSHPSIGTRRFEGATLVADYALRVANIREWFKVDGTYRYGGNVIDRGSYAASPGTTITFQRTGGLELTQNTVVTTSREGGFFTFDIEPLGRGRVVGDLTFAPPNGRAPYVYRDYVLTTYDSSNVRNLGLFAHGEAWVWVFEVRRAADSSAVTWTPFEFVRTGGLALQFGDVLTGTSNGSGRLLVWSPVPDTGSVTGTLTMRPEGRAPVTVGSFTLRTVAADTQNFAGVQFIPLP</sequence>
<keyword evidence="8" id="KW-0436">Ligase</keyword>
<accession>A0AA49JUX0</accession>
<evidence type="ECO:0000313" key="9">
    <source>
        <dbReference type="Proteomes" id="UP001229955"/>
    </source>
</evidence>
<feature type="transmembrane region" description="Helical" evidence="5">
    <location>
        <begin position="38"/>
        <end position="57"/>
    </location>
</feature>
<feature type="transmembrane region" description="Helical" evidence="5">
    <location>
        <begin position="210"/>
        <end position="235"/>
    </location>
</feature>
<accession>A0AA49Q759</accession>
<dbReference type="PANTHER" id="PTHR37422:SF13">
    <property type="entry name" value="LIPOPOLYSACCHARIDE BIOSYNTHESIS PROTEIN PA4999-RELATED"/>
    <property type="match status" value="1"/>
</dbReference>
<protein>
    <submittedName>
        <fullName evidence="8">O-antigen ligase family protein</fullName>
    </submittedName>
</protein>
<evidence type="ECO:0000256" key="4">
    <source>
        <dbReference type="ARBA" id="ARBA00023136"/>
    </source>
</evidence>
<feature type="transmembrane region" description="Helical" evidence="5">
    <location>
        <begin position="181"/>
        <end position="198"/>
    </location>
</feature>
<dbReference type="RefSeq" id="WP_367885329.1">
    <property type="nucleotide sequence ID" value="NZ_CP130612.1"/>
</dbReference>
<feature type="transmembrane region" description="Helical" evidence="5">
    <location>
        <begin position="288"/>
        <end position="308"/>
    </location>
</feature>
<evidence type="ECO:0000256" key="5">
    <source>
        <dbReference type="SAM" id="Phobius"/>
    </source>
</evidence>
<dbReference type="Pfam" id="PF04932">
    <property type="entry name" value="Wzy_C"/>
    <property type="match status" value="1"/>
</dbReference>
<keyword evidence="9" id="KW-1185">Reference proteome</keyword>
<feature type="transmembrane region" description="Helical" evidence="5">
    <location>
        <begin position="94"/>
        <end position="116"/>
    </location>
</feature>
<reference evidence="8" key="1">
    <citation type="submission" date="2023-07" db="EMBL/GenBank/DDBJ databases">
        <authorList>
            <person name="Haufschild T."/>
            <person name="Kallscheuer N."/>
            <person name="Hammer J."/>
            <person name="Kohn T."/>
            <person name="Kabuu M."/>
            <person name="Jogler M."/>
            <person name="Wohfarth N."/>
            <person name="Heuer A."/>
            <person name="Rohde M."/>
            <person name="van Teeseling M.C.F."/>
            <person name="Jogler C."/>
        </authorList>
    </citation>
    <scope>NUCLEOTIDE SEQUENCE</scope>
    <source>
        <strain evidence="7">Strain 138</strain>
        <strain evidence="8">Strain 318</strain>
    </source>
</reference>
<gene>
    <name evidence="7" type="ORF">Strain138_001744</name>
    <name evidence="8" type="ORF">Strain318_001743</name>
</gene>
<keyword evidence="2 5" id="KW-0812">Transmembrane</keyword>
<evidence type="ECO:0000313" key="8">
    <source>
        <dbReference type="EMBL" id="WKW15358.1"/>
    </source>
</evidence>
<dbReference type="InterPro" id="IPR051533">
    <property type="entry name" value="WaaL-like"/>
</dbReference>
<keyword evidence="4 5" id="KW-0472">Membrane</keyword>
<dbReference type="EMBL" id="CP130613">
    <property type="protein sequence ID" value="WKW15358.1"/>
    <property type="molecule type" value="Genomic_DNA"/>
</dbReference>
<evidence type="ECO:0000256" key="2">
    <source>
        <dbReference type="ARBA" id="ARBA00022692"/>
    </source>
</evidence>
<name>A0AA49Q759_9BACT</name>
<dbReference type="EMBL" id="CP130612">
    <property type="protein sequence ID" value="WKW12451.1"/>
    <property type="molecule type" value="Genomic_DNA"/>
</dbReference>
<evidence type="ECO:0000313" key="7">
    <source>
        <dbReference type="EMBL" id="WKW12451.1"/>
    </source>
</evidence>
<feature type="transmembrane region" description="Helical" evidence="5">
    <location>
        <begin position="128"/>
        <end position="150"/>
    </location>
</feature>
<comment type="subcellular location">
    <subcellularLocation>
        <location evidence="1">Membrane</location>
        <topology evidence="1">Multi-pass membrane protein</topology>
    </subcellularLocation>
</comment>
<feature type="transmembrane region" description="Helical" evidence="5">
    <location>
        <begin position="69"/>
        <end position="88"/>
    </location>
</feature>
<feature type="transmembrane region" description="Helical" evidence="5">
    <location>
        <begin position="370"/>
        <end position="398"/>
    </location>
</feature>
<dbReference type="GO" id="GO:0016020">
    <property type="term" value="C:membrane"/>
    <property type="evidence" value="ECO:0007669"/>
    <property type="project" value="UniProtKB-SubCell"/>
</dbReference>
<dbReference type="Proteomes" id="UP001229955">
    <property type="component" value="Chromosome"/>
</dbReference>
<keyword evidence="3 5" id="KW-1133">Transmembrane helix</keyword>
<proteinExistence type="predicted"/>
<evidence type="ECO:0000256" key="3">
    <source>
        <dbReference type="ARBA" id="ARBA00022989"/>
    </source>
</evidence>
<dbReference type="InterPro" id="IPR007016">
    <property type="entry name" value="O-antigen_ligase-rel_domated"/>
</dbReference>
<dbReference type="GO" id="GO:0016874">
    <property type="term" value="F:ligase activity"/>
    <property type="evidence" value="ECO:0007669"/>
    <property type="project" value="UniProtKB-KW"/>
</dbReference>
<organism evidence="8 9">
    <name type="scientific">Pseudogemmatithrix spongiicola</name>
    <dbReference type="NCBI Taxonomy" id="3062599"/>
    <lineage>
        <taxon>Bacteria</taxon>
        <taxon>Pseudomonadati</taxon>
        <taxon>Gemmatimonadota</taxon>
        <taxon>Gemmatimonadia</taxon>
        <taxon>Gemmatimonadales</taxon>
        <taxon>Gemmatimonadaceae</taxon>
        <taxon>Pseudogemmatithrix</taxon>
    </lineage>
</organism>